<keyword evidence="2" id="KW-1185">Reference proteome</keyword>
<sequence length="208" mass="22944">LFGLAALHPQHEELLEIDLEDRFRAIQLKPYWTELQPLYMGALHALVLTPGDLPPLAHLNAILDALDPVLVPNVGGLALPEWYPADVVDGLVHRLAEALRPVFTASEPPLPLGVSLDDDMEVLLHARVLSEAALMEDLFWPPGQKGRVQLPKGLRPAPGRRHGFGDPEGDAAREAYMREVVPWYLAVRRVQAFACVMAAYACEDSRVA</sequence>
<gene>
    <name evidence="1" type="ORF">Agub_g5696</name>
</gene>
<evidence type="ECO:0000313" key="1">
    <source>
        <dbReference type="EMBL" id="GFR44699.1"/>
    </source>
</evidence>
<organism evidence="1 2">
    <name type="scientific">Astrephomene gubernaculifera</name>
    <dbReference type="NCBI Taxonomy" id="47775"/>
    <lineage>
        <taxon>Eukaryota</taxon>
        <taxon>Viridiplantae</taxon>
        <taxon>Chlorophyta</taxon>
        <taxon>core chlorophytes</taxon>
        <taxon>Chlorophyceae</taxon>
        <taxon>CS clade</taxon>
        <taxon>Chlamydomonadales</taxon>
        <taxon>Astrephomenaceae</taxon>
        <taxon>Astrephomene</taxon>
    </lineage>
</organism>
<dbReference type="EMBL" id="BMAR01000008">
    <property type="protein sequence ID" value="GFR44699.1"/>
    <property type="molecule type" value="Genomic_DNA"/>
</dbReference>
<proteinExistence type="predicted"/>
<dbReference type="AlphaFoldDB" id="A0AAD3DMP0"/>
<name>A0AAD3DMP0_9CHLO</name>
<evidence type="ECO:0000313" key="2">
    <source>
        <dbReference type="Proteomes" id="UP001054857"/>
    </source>
</evidence>
<feature type="non-terminal residue" evidence="1">
    <location>
        <position position="1"/>
    </location>
</feature>
<reference evidence="1 2" key="1">
    <citation type="journal article" date="2021" name="Sci. Rep.">
        <title>Genome sequencing of the multicellular alga Astrephomene provides insights into convergent evolution of germ-soma differentiation.</title>
        <authorList>
            <person name="Yamashita S."/>
            <person name="Yamamoto K."/>
            <person name="Matsuzaki R."/>
            <person name="Suzuki S."/>
            <person name="Yamaguchi H."/>
            <person name="Hirooka S."/>
            <person name="Minakuchi Y."/>
            <person name="Miyagishima S."/>
            <person name="Kawachi M."/>
            <person name="Toyoda A."/>
            <person name="Nozaki H."/>
        </authorList>
    </citation>
    <scope>NUCLEOTIDE SEQUENCE [LARGE SCALE GENOMIC DNA]</scope>
    <source>
        <strain evidence="1 2">NIES-4017</strain>
    </source>
</reference>
<feature type="non-terminal residue" evidence="1">
    <location>
        <position position="208"/>
    </location>
</feature>
<protein>
    <submittedName>
        <fullName evidence="1">Uncharacterized protein</fullName>
    </submittedName>
</protein>
<dbReference type="Proteomes" id="UP001054857">
    <property type="component" value="Unassembled WGS sequence"/>
</dbReference>
<accession>A0AAD3DMP0</accession>
<comment type="caution">
    <text evidence="1">The sequence shown here is derived from an EMBL/GenBank/DDBJ whole genome shotgun (WGS) entry which is preliminary data.</text>
</comment>